<dbReference type="Gene3D" id="3.90.550.10">
    <property type="entry name" value="Spore Coat Polysaccharide Biosynthesis Protein SpsA, Chain A"/>
    <property type="match status" value="1"/>
</dbReference>
<dbReference type="Proteomes" id="UP000757604">
    <property type="component" value="Unassembled WGS sequence"/>
</dbReference>
<feature type="domain" description="Glycosyltransferase 2-like" evidence="2">
    <location>
        <begin position="469"/>
        <end position="651"/>
    </location>
</feature>
<dbReference type="RefSeq" id="WP_220372334.1">
    <property type="nucleotide sequence ID" value="NZ_JAEUAO010000003.1"/>
</dbReference>
<dbReference type="SUPFAM" id="SSF53448">
    <property type="entry name" value="Nucleotide-diphospho-sugar transferases"/>
    <property type="match status" value="1"/>
</dbReference>
<dbReference type="PANTHER" id="PTHR43179:SF7">
    <property type="entry name" value="RHAMNOSYLTRANSFERASE WBBL"/>
    <property type="match status" value="1"/>
</dbReference>
<comment type="caution">
    <text evidence="3">The sequence shown here is derived from an EMBL/GenBank/DDBJ whole genome shotgun (WGS) entry which is preliminary data.</text>
</comment>
<evidence type="ECO:0000259" key="2">
    <source>
        <dbReference type="Pfam" id="PF00535"/>
    </source>
</evidence>
<evidence type="ECO:0000256" key="1">
    <source>
        <dbReference type="SAM" id="MobiDB-lite"/>
    </source>
</evidence>
<dbReference type="PANTHER" id="PTHR43179">
    <property type="entry name" value="RHAMNOSYLTRANSFERASE WBBL"/>
    <property type="match status" value="1"/>
</dbReference>
<reference evidence="3 4" key="1">
    <citation type="journal article" date="2021" name="MBio">
        <title>Poor Competitiveness of Bradyrhizobium in Pigeon Pea Root Colonization in Indian Soils.</title>
        <authorList>
            <person name="Chalasani D."/>
            <person name="Basu A."/>
            <person name="Pullabhotla S.V.S.R.N."/>
            <person name="Jorrin B."/>
            <person name="Neal A.L."/>
            <person name="Poole P.S."/>
            <person name="Podile A.R."/>
            <person name="Tkacz A."/>
        </authorList>
    </citation>
    <scope>NUCLEOTIDE SEQUENCE [LARGE SCALE GENOMIC DNA]</scope>
    <source>
        <strain evidence="3 4">HU44</strain>
    </source>
</reference>
<sequence>MTFDDAIDATGVFRSARIFRLGTELAVLVWDLPAALPAATRCLLSMDQSPIPLVSMMLPLANGRQRMFWAMRPGKQPATVGICTEDGDTFDTIVMQPARALAPLDVEALFANLAPEARIKFVNNLLTVWRSAFRIAGDQLFSMVVEDALHALVPEPQAASIVCPVAQGCHLIETAINPDLGEITAIYAIGPASITRMAVRPVIGRNAKHSLHSCHFIAEAPFPSTPFLIVLVSKNGIAIRQVVDGKPRHPSLQRWWDKNRAAEELREMIVRRLATLPQSGAATAIDLQVRAPLATSRIAKSSMHPSGEVDLALALDDGLLAGGWFHAPSTVFAGIDYVKEDGTAVPLDANSYEFPAWAQGKDAKSKTDVTGFIAWVPLAESPGPLLQPRFQMRLASGAVRPLVPKPQAFEPTIQRNHILRAVPPQHAVDRAFRTILAPALQDVERRLGKAIEVDSTKDYSPSETTPLVSIVVPLYKVLDFLRFQLSGMATDPWLVANAEIIFVLDSPEIQDETEHLLGGLHLLHGLPMKLVVMNRNGGYARACNAGARFARGAILVMLNSDVVPCAPGWLRVLSRQLLERQDLGAIGPKLIFEDGSLQHAGLYFARDQRGVWLNHHFHKGMPGDYAPAQRARNVPGVTGACLVTRRNTYERVGGYTEDYVIGDYEDSDLCLKIRRLGLQIAYEPAACLYHFERRSIRRSQDYMRGVASQYNSWLHTQRWEDDITELMASSQFGSDPDRPSAAGRNVEERNAA</sequence>
<evidence type="ECO:0000313" key="4">
    <source>
        <dbReference type="Proteomes" id="UP000757604"/>
    </source>
</evidence>
<evidence type="ECO:0000313" key="3">
    <source>
        <dbReference type="EMBL" id="MBW9064337.1"/>
    </source>
</evidence>
<name>A0ABS7HCQ7_9HYPH</name>
<accession>A0ABS7HCQ7</accession>
<dbReference type="InterPro" id="IPR001173">
    <property type="entry name" value="Glyco_trans_2-like"/>
</dbReference>
<dbReference type="EMBL" id="JAEUAO010000003">
    <property type="protein sequence ID" value="MBW9064337.1"/>
    <property type="molecule type" value="Genomic_DNA"/>
</dbReference>
<dbReference type="Pfam" id="PF00535">
    <property type="entry name" value="Glycos_transf_2"/>
    <property type="match status" value="1"/>
</dbReference>
<dbReference type="InterPro" id="IPR029044">
    <property type="entry name" value="Nucleotide-diphossugar_trans"/>
</dbReference>
<protein>
    <submittedName>
        <fullName evidence="3">Glycosyltransferase family 2 protein</fullName>
    </submittedName>
</protein>
<organism evidence="3 4">
    <name type="scientific">Rhizobium herbae</name>
    <dbReference type="NCBI Taxonomy" id="508661"/>
    <lineage>
        <taxon>Bacteria</taxon>
        <taxon>Pseudomonadati</taxon>
        <taxon>Pseudomonadota</taxon>
        <taxon>Alphaproteobacteria</taxon>
        <taxon>Hyphomicrobiales</taxon>
        <taxon>Rhizobiaceae</taxon>
        <taxon>Rhizobium/Agrobacterium group</taxon>
        <taxon>Rhizobium</taxon>
    </lineage>
</organism>
<proteinExistence type="predicted"/>
<gene>
    <name evidence="3" type="ORF">JNB71_13500</name>
</gene>
<feature type="region of interest" description="Disordered" evidence="1">
    <location>
        <begin position="728"/>
        <end position="752"/>
    </location>
</feature>
<keyword evidence="4" id="KW-1185">Reference proteome</keyword>